<sequence>MIPSHDAPFNGIYAATLCPLDADGRHLDEAALARHLEDVAAVDGIVGLLINGHAGENVALSREEKRRVVEIAGSVCGDRSIIVAGINSEDSYEAQTHADDAQRAGADAILLFPPYSWALSTDLETVVAHHRIVNENARLPMMLYQAGVNTGAMAYTPEMLTALVSLPEVVAIKEGSWETGAYEANRRLAKDVAPHVAVMASGDEHLFPCFAIGTEGSLVSLAAVVPELIVALYRAVLCGELREAQRLHAHVYPLAKAIYGTAPGSHANARLKACLHLLGKFPQPSMRPPIPRLSAAETRRLEEALSFALAADTERSDS</sequence>
<dbReference type="CDD" id="cd00408">
    <property type="entry name" value="DHDPS-like"/>
    <property type="match status" value="1"/>
</dbReference>
<evidence type="ECO:0000256" key="2">
    <source>
        <dbReference type="PIRNR" id="PIRNR001365"/>
    </source>
</evidence>
<dbReference type="Pfam" id="PF00701">
    <property type="entry name" value="DHDPS"/>
    <property type="match status" value="1"/>
</dbReference>
<dbReference type="PRINTS" id="PR00146">
    <property type="entry name" value="DHPICSNTHASE"/>
</dbReference>
<feature type="active site" description="Schiff-base intermediate with substrate" evidence="3">
    <location>
        <position position="173"/>
    </location>
</feature>
<dbReference type="PANTHER" id="PTHR12128:SF72">
    <property type="entry name" value="DIHYDRODIPICOLINATE SYNTHASE"/>
    <property type="match status" value="1"/>
</dbReference>
<dbReference type="OrthoDB" id="199953at2"/>
<dbReference type="EMBL" id="FSRU01000001">
    <property type="protein sequence ID" value="SIO43872.1"/>
    <property type="molecule type" value="Genomic_DNA"/>
</dbReference>
<name>A0A1N6JHM6_9BURK</name>
<proteinExistence type="inferred from homology"/>
<dbReference type="InterPro" id="IPR013785">
    <property type="entry name" value="Aldolase_TIM"/>
</dbReference>
<gene>
    <name evidence="4" type="ORF">SAMN05444165_3201</name>
</gene>
<keyword evidence="1 2" id="KW-0456">Lyase</keyword>
<dbReference type="PANTHER" id="PTHR12128">
    <property type="entry name" value="DIHYDRODIPICOLINATE SYNTHASE"/>
    <property type="match status" value="1"/>
</dbReference>
<evidence type="ECO:0000313" key="4">
    <source>
        <dbReference type="EMBL" id="SIO43872.1"/>
    </source>
</evidence>
<comment type="similarity">
    <text evidence="2">Belongs to the DapA family.</text>
</comment>
<dbReference type="PIRSF" id="PIRSF001365">
    <property type="entry name" value="DHDPS"/>
    <property type="match status" value="1"/>
</dbReference>
<accession>A0A1N6JHM6</accession>
<dbReference type="RefSeq" id="WP_074296443.1">
    <property type="nucleotide sequence ID" value="NZ_FSRU01000001.1"/>
</dbReference>
<protein>
    <submittedName>
        <fullName evidence="4">4-hydroxy-tetrahydrodipicolinate synthase</fullName>
    </submittedName>
</protein>
<organism evidence="4 5">
    <name type="scientific">Paraburkholderia phenazinium</name>
    <dbReference type="NCBI Taxonomy" id="60549"/>
    <lineage>
        <taxon>Bacteria</taxon>
        <taxon>Pseudomonadati</taxon>
        <taxon>Pseudomonadota</taxon>
        <taxon>Betaproteobacteria</taxon>
        <taxon>Burkholderiales</taxon>
        <taxon>Burkholderiaceae</taxon>
        <taxon>Paraburkholderia</taxon>
    </lineage>
</organism>
<dbReference type="AlphaFoldDB" id="A0A1N6JHM6"/>
<evidence type="ECO:0000313" key="5">
    <source>
        <dbReference type="Proteomes" id="UP000185151"/>
    </source>
</evidence>
<evidence type="ECO:0000256" key="3">
    <source>
        <dbReference type="PIRSR" id="PIRSR001365-1"/>
    </source>
</evidence>
<keyword evidence="5" id="KW-1185">Reference proteome</keyword>
<dbReference type="Proteomes" id="UP000185151">
    <property type="component" value="Unassembled WGS sequence"/>
</dbReference>
<dbReference type="Gene3D" id="3.20.20.70">
    <property type="entry name" value="Aldolase class I"/>
    <property type="match status" value="1"/>
</dbReference>
<feature type="active site" description="Proton donor/acceptor" evidence="3">
    <location>
        <position position="144"/>
    </location>
</feature>
<reference evidence="4 5" key="1">
    <citation type="submission" date="2016-11" db="EMBL/GenBank/DDBJ databases">
        <authorList>
            <person name="Jaros S."/>
            <person name="Januszkiewicz K."/>
            <person name="Wedrychowicz H."/>
        </authorList>
    </citation>
    <scope>NUCLEOTIDE SEQUENCE [LARGE SCALE GENOMIC DNA]</scope>
    <source>
        <strain evidence="4 5">GAS95</strain>
    </source>
</reference>
<dbReference type="SUPFAM" id="SSF51569">
    <property type="entry name" value="Aldolase"/>
    <property type="match status" value="1"/>
</dbReference>
<evidence type="ECO:0000256" key="1">
    <source>
        <dbReference type="ARBA" id="ARBA00023239"/>
    </source>
</evidence>
<dbReference type="InterPro" id="IPR002220">
    <property type="entry name" value="DapA-like"/>
</dbReference>
<dbReference type="SMART" id="SM01130">
    <property type="entry name" value="DHDPS"/>
    <property type="match status" value="1"/>
</dbReference>
<dbReference type="GO" id="GO:0008840">
    <property type="term" value="F:4-hydroxy-tetrahydrodipicolinate synthase activity"/>
    <property type="evidence" value="ECO:0007669"/>
    <property type="project" value="TreeGrafter"/>
</dbReference>